<evidence type="ECO:0000313" key="5">
    <source>
        <dbReference type="EMBL" id="RGP60303.1"/>
    </source>
</evidence>
<evidence type="ECO:0000259" key="3">
    <source>
        <dbReference type="Pfam" id="PF17111"/>
    </source>
</evidence>
<dbReference type="InterPro" id="IPR056884">
    <property type="entry name" value="NPHP3-like_N"/>
</dbReference>
<feature type="domain" description="Nephrocystin 3-like N-terminal" evidence="4">
    <location>
        <begin position="214"/>
        <end position="380"/>
    </location>
</feature>
<evidence type="ECO:0000256" key="1">
    <source>
        <dbReference type="ARBA" id="ARBA00022737"/>
    </source>
</evidence>
<dbReference type="InterPro" id="IPR027417">
    <property type="entry name" value="P-loop_NTPase"/>
</dbReference>
<evidence type="ECO:0000256" key="2">
    <source>
        <dbReference type="PROSITE-ProRule" id="PRU00023"/>
    </source>
</evidence>
<accession>A0A395RJS4</accession>
<feature type="repeat" description="ANK" evidence="2">
    <location>
        <begin position="1430"/>
        <end position="1462"/>
    </location>
</feature>
<dbReference type="Gene3D" id="3.40.50.300">
    <property type="entry name" value="P-loop containing nucleotide triphosphate hydrolases"/>
    <property type="match status" value="1"/>
</dbReference>
<dbReference type="InterPro" id="IPR036770">
    <property type="entry name" value="Ankyrin_rpt-contain_sf"/>
</dbReference>
<sequence>MADPLSLAASIAGIMSLADTVFGYTFRYGRAVSSAKEEVQQLSEEINSFSVVLRRLHALAHVLESEGQEFDHALRAEHLSQCQRTFEKIEKRLKKAGGDFHGQSKLKVVARQLKWPYSMSETKELLTDISRHKNTISLAASADTMRQLQLLLSKHSNHHDKVEKSLAKSFQKIEISTQILLDSQKKKILDFFMPPRLNPQRNLDQSIKWRQPTTGTWLLESEELKDWLTIPGSRLWLKGIPGGGKTILAGAVIQEALARVSTELRALGVAFFFCDYKDENTHSPISILGAIVHQLALQHDDAFEQLETYYQELHPERALTQSPDIDELRATISRMCEKFNHVFIILDGIDECQDETESVARTIEDLANCTDNTSIAIFSREEDEIQTALDDNFQNIIISARTEDIKTYIRAEMTVRESLGRLVVKDATVKERIEDELVRRANGMFRWVACQLDYMSELWTDTDRLEALNHLPATLFDSYFRILRRINKLPAKTIRMIRLSLQLLAFFPQPLTIEELCQAVSTPDVLASHLNQVVEQDLIARKCSSLIRKSADGQYFEFAHFTVREFLSSTSLTSLPDFASYQLSKRDDEPILGLICLKFIQLENFEARPFQEMKDDSLSFYKAAAARWPQLTARGLEGSALLEAAKSLFRPTENSIFNGWISTFVQELQLKFTSVPDDPDSNNRGPDDDASGLHIFDFDEFKNNVLYSHNSDDEKPGEGLFTTPARPLHVAAALNLPEICAFLIQKGFSVTTDCKLGTPLELSQSSFLRWYDLVGPKSYQERYADDHLWLDQTLSSSGRRNDTFKSLRSAGAKIEKKAQNLFLHSMIVSWKLRDFGPTIGLLSDGLVPSQQDIDTFRAYLDRCWSSETSDPNLGTSLEVLNDYLLDSSLLDTDWGLRLGTLLWFTAAALGLPFTKDPSRTHSKIAFNLDALRTQLTFAIADDNCQSLAICLDDGRIKISDVGCWGKYPSETLLHNAVRRKAAKCADLLLERGIDPYIKNCLGEDAVIINSYEASGEILEVLARHGVSLLSVDRNGKTIWHMAFLLSDTHREYQKLLFSTRFQDTKKGLSMLANFGETPLGFALVSAIRSEAFDADNLADCISFCNTIPGFWEGQGPVFRRALKLRSRLILQRLLEFDLDPEKSGFTSAKPLHQLTADVSPDWVQSLISAFSKDKQLRHQGRLPIESYVDKCVRRGVIPNPEIMSHLTFTGIFKLIDNEGRDPWVFLCSFFSRFRPEMTIEHWIAFQCAVRHYILGGCIEAYEDIHCECGLRPFFLMFIDLRTAFYTPPFIIDSTILDFAIHVSRYWRSQSSLVVSFSKETLRVMDLDALTVLIGSLLPEDEQLEDYTLLEYAFMSGKAVELCLRPEGKDILKLILEASNFSSLDSGSTTSRHGGLIHRLKHDKWTICEDEIRYILELLVEKGFDIDEVHDGQTPLQWHLRHDSMTIVEVLLNMGAKPKEANHLSDDRSMVHKFSERGNVVLLEKVLRASKQTGTPVSWHELDYFPLDLPGRERSENRMSGFQLVCFIGHQDCVVFFLDKTAVEVHSESGNGYTALHFAAMNGNASIIQLLVRYGFDVMAKARDEATPLHLAAQGGHRDAAKTLIDLGARNSLDVYSRLPLELAQASGKSGVVKILEQTFGRCSYEPHGDTSVNSILTQLKAAIEDGNLR</sequence>
<evidence type="ECO:0008006" key="7">
    <source>
        <dbReference type="Google" id="ProtNLM"/>
    </source>
</evidence>
<feature type="domain" description="Azaphilone pigments biosynthesis cluster protein L N-terminal" evidence="3">
    <location>
        <begin position="2"/>
        <end position="177"/>
    </location>
</feature>
<dbReference type="Pfam" id="PF13857">
    <property type="entry name" value="Ank_5"/>
    <property type="match status" value="1"/>
</dbReference>
<dbReference type="InterPro" id="IPR002110">
    <property type="entry name" value="Ankyrin_rpt"/>
</dbReference>
<dbReference type="PANTHER" id="PTHR10039">
    <property type="entry name" value="AMELOGENIN"/>
    <property type="match status" value="1"/>
</dbReference>
<feature type="non-terminal residue" evidence="5">
    <location>
        <position position="1669"/>
    </location>
</feature>
<keyword evidence="2" id="KW-0040">ANK repeat</keyword>
<dbReference type="PANTHER" id="PTHR10039:SF16">
    <property type="entry name" value="GPI INOSITOL-DEACYLASE"/>
    <property type="match status" value="1"/>
</dbReference>
<keyword evidence="6" id="KW-1185">Reference proteome</keyword>
<dbReference type="OrthoDB" id="194358at2759"/>
<evidence type="ECO:0000259" key="4">
    <source>
        <dbReference type="Pfam" id="PF24883"/>
    </source>
</evidence>
<dbReference type="InterPro" id="IPR031348">
    <property type="entry name" value="PigL_N"/>
</dbReference>
<feature type="repeat" description="ANK" evidence="2">
    <location>
        <begin position="1583"/>
        <end position="1608"/>
    </location>
</feature>
<name>A0A395RJS4_9HYPO</name>
<dbReference type="Proteomes" id="UP000266234">
    <property type="component" value="Unassembled WGS sequence"/>
</dbReference>
<dbReference type="PROSITE" id="PS50297">
    <property type="entry name" value="ANK_REP_REGION"/>
    <property type="match status" value="3"/>
</dbReference>
<proteinExistence type="predicted"/>
<organism evidence="5 6">
    <name type="scientific">Fusarium longipes</name>
    <dbReference type="NCBI Taxonomy" id="694270"/>
    <lineage>
        <taxon>Eukaryota</taxon>
        <taxon>Fungi</taxon>
        <taxon>Dikarya</taxon>
        <taxon>Ascomycota</taxon>
        <taxon>Pezizomycotina</taxon>
        <taxon>Sordariomycetes</taxon>
        <taxon>Hypocreomycetidae</taxon>
        <taxon>Hypocreales</taxon>
        <taxon>Nectriaceae</taxon>
        <taxon>Fusarium</taxon>
    </lineage>
</organism>
<dbReference type="Pfam" id="PF24883">
    <property type="entry name" value="NPHP3_N"/>
    <property type="match status" value="1"/>
</dbReference>
<dbReference type="SUPFAM" id="SSF52540">
    <property type="entry name" value="P-loop containing nucleoside triphosphate hydrolases"/>
    <property type="match status" value="1"/>
</dbReference>
<reference evidence="5 6" key="1">
    <citation type="journal article" date="2018" name="PLoS Pathog.">
        <title>Evolution of structural diversity of trichothecenes, a family of toxins produced by plant pathogenic and entomopathogenic fungi.</title>
        <authorList>
            <person name="Proctor R.H."/>
            <person name="McCormick S.P."/>
            <person name="Kim H.S."/>
            <person name="Cardoza R.E."/>
            <person name="Stanley A.M."/>
            <person name="Lindo L."/>
            <person name="Kelly A."/>
            <person name="Brown D.W."/>
            <person name="Lee T."/>
            <person name="Vaughan M.M."/>
            <person name="Alexander N.J."/>
            <person name="Busman M."/>
            <person name="Gutierrez S."/>
        </authorList>
    </citation>
    <scope>NUCLEOTIDE SEQUENCE [LARGE SCALE GENOMIC DNA]</scope>
    <source>
        <strain evidence="5 6">NRRL 20695</strain>
    </source>
</reference>
<gene>
    <name evidence="5" type="ORF">FLONG3_10911</name>
</gene>
<dbReference type="SMART" id="SM00248">
    <property type="entry name" value="ANK"/>
    <property type="match status" value="6"/>
</dbReference>
<dbReference type="STRING" id="694270.A0A395RJS4"/>
<evidence type="ECO:0000313" key="6">
    <source>
        <dbReference type="Proteomes" id="UP000266234"/>
    </source>
</evidence>
<dbReference type="Pfam" id="PF17111">
    <property type="entry name" value="PigL_N"/>
    <property type="match status" value="1"/>
</dbReference>
<dbReference type="Gene3D" id="1.25.40.20">
    <property type="entry name" value="Ankyrin repeat-containing domain"/>
    <property type="match status" value="2"/>
</dbReference>
<feature type="repeat" description="ANK" evidence="2">
    <location>
        <begin position="1550"/>
        <end position="1582"/>
    </location>
</feature>
<protein>
    <recommendedName>
        <fullName evidence="7">Vegetative incompatibility het-e-1</fullName>
    </recommendedName>
</protein>
<keyword evidence="1" id="KW-0677">Repeat</keyword>
<dbReference type="SUPFAM" id="SSF48403">
    <property type="entry name" value="Ankyrin repeat"/>
    <property type="match status" value="2"/>
</dbReference>
<dbReference type="EMBL" id="PXOG01000343">
    <property type="protein sequence ID" value="RGP60303.1"/>
    <property type="molecule type" value="Genomic_DNA"/>
</dbReference>
<comment type="caution">
    <text evidence="5">The sequence shown here is derived from an EMBL/GenBank/DDBJ whole genome shotgun (WGS) entry which is preliminary data.</text>
</comment>
<dbReference type="PROSITE" id="PS50088">
    <property type="entry name" value="ANK_REPEAT"/>
    <property type="match status" value="3"/>
</dbReference>